<dbReference type="InterPro" id="IPR029045">
    <property type="entry name" value="ClpP/crotonase-like_dom_sf"/>
</dbReference>
<gene>
    <name evidence="8" type="ORF">J2S57_003799</name>
</gene>
<dbReference type="Pfam" id="PF00574">
    <property type="entry name" value="CLP_protease"/>
    <property type="match status" value="1"/>
</dbReference>
<dbReference type="PANTHER" id="PTHR10381">
    <property type="entry name" value="ATP-DEPENDENT CLP PROTEASE PROTEOLYTIC SUBUNIT"/>
    <property type="match status" value="1"/>
</dbReference>
<dbReference type="SUPFAM" id="SSF52096">
    <property type="entry name" value="ClpP/crotonase"/>
    <property type="match status" value="1"/>
</dbReference>
<evidence type="ECO:0000256" key="4">
    <source>
        <dbReference type="ARBA" id="ARBA00022801"/>
    </source>
</evidence>
<feature type="region of interest" description="Disordered" evidence="7">
    <location>
        <begin position="227"/>
        <end position="264"/>
    </location>
</feature>
<evidence type="ECO:0000313" key="8">
    <source>
        <dbReference type="EMBL" id="MDP9828050.1"/>
    </source>
</evidence>
<evidence type="ECO:0000256" key="7">
    <source>
        <dbReference type="SAM" id="MobiDB-lite"/>
    </source>
</evidence>
<keyword evidence="4" id="KW-0378">Hydrolase</keyword>
<keyword evidence="9" id="KW-1185">Reference proteome</keyword>
<sequence>MRDTLYRFHGRANPVNRQRTPIRAELMVEDGEAAGSAKLFLYDPIDSWGGIWGVSAKEFLTALGELPEGTEEIRLHINSPGGEVYEGIAILNALRAHPARVVAVVDGLAASAASFIATGADEVVMSENTELMIHDAWGIVMGPAADMRFMADRLDALSNNIASVYQRKAGGTVEDWRAVMVEEKWYSAAEAVEAGLADRVDDGTDPAAAETAKASYDLAGMFKARGKKAPTAPAPDYTPPPLPANTPRAPEPTAPARTESDPDLLARFRAREARQLASA</sequence>
<keyword evidence="3" id="KW-0645">Protease</keyword>
<evidence type="ECO:0000256" key="3">
    <source>
        <dbReference type="ARBA" id="ARBA00022670"/>
    </source>
</evidence>
<protein>
    <recommendedName>
        <fullName evidence="6">ATP-dependent Clp protease proteolytic subunit</fullName>
    </recommendedName>
</protein>
<feature type="compositionally biased region" description="Pro residues" evidence="7">
    <location>
        <begin position="232"/>
        <end position="253"/>
    </location>
</feature>
<dbReference type="InterPro" id="IPR001907">
    <property type="entry name" value="ClpP"/>
</dbReference>
<dbReference type="Gene3D" id="3.90.226.10">
    <property type="entry name" value="2-enoyl-CoA Hydratase, Chain A, domain 1"/>
    <property type="match status" value="1"/>
</dbReference>
<dbReference type="InterPro" id="IPR023562">
    <property type="entry name" value="ClpP/TepA"/>
</dbReference>
<dbReference type="EMBL" id="JAUSQZ010000001">
    <property type="protein sequence ID" value="MDP9828050.1"/>
    <property type="molecule type" value="Genomic_DNA"/>
</dbReference>
<dbReference type="RefSeq" id="WP_307244835.1">
    <property type="nucleotide sequence ID" value="NZ_JAUSQZ010000001.1"/>
</dbReference>
<proteinExistence type="inferred from homology"/>
<evidence type="ECO:0000256" key="5">
    <source>
        <dbReference type="ARBA" id="ARBA00022825"/>
    </source>
</evidence>
<dbReference type="CDD" id="cd07016">
    <property type="entry name" value="S14_ClpP_1"/>
    <property type="match status" value="1"/>
</dbReference>
<keyword evidence="2" id="KW-0963">Cytoplasm</keyword>
<evidence type="ECO:0000256" key="1">
    <source>
        <dbReference type="ARBA" id="ARBA00007039"/>
    </source>
</evidence>
<name>A0ABT9P7N1_9ACTN</name>
<reference evidence="8 9" key="1">
    <citation type="submission" date="2023-07" db="EMBL/GenBank/DDBJ databases">
        <title>Sequencing the genomes of 1000 actinobacteria strains.</title>
        <authorList>
            <person name="Klenk H.-P."/>
        </authorList>
    </citation>
    <scope>NUCLEOTIDE SEQUENCE [LARGE SCALE GENOMIC DNA]</scope>
    <source>
        <strain evidence="8 9">DSM 44388</strain>
    </source>
</reference>
<dbReference type="PANTHER" id="PTHR10381:SF70">
    <property type="entry name" value="ATP-DEPENDENT CLP PROTEASE PROTEOLYTIC SUBUNIT"/>
    <property type="match status" value="1"/>
</dbReference>
<organism evidence="8 9">
    <name type="scientific">Kineosporia succinea</name>
    <dbReference type="NCBI Taxonomy" id="84632"/>
    <lineage>
        <taxon>Bacteria</taxon>
        <taxon>Bacillati</taxon>
        <taxon>Actinomycetota</taxon>
        <taxon>Actinomycetes</taxon>
        <taxon>Kineosporiales</taxon>
        <taxon>Kineosporiaceae</taxon>
        <taxon>Kineosporia</taxon>
    </lineage>
</organism>
<dbReference type="PRINTS" id="PR00127">
    <property type="entry name" value="CLPPROTEASEP"/>
</dbReference>
<comment type="caution">
    <text evidence="8">The sequence shown here is derived from an EMBL/GenBank/DDBJ whole genome shotgun (WGS) entry which is preliminary data.</text>
</comment>
<evidence type="ECO:0000256" key="2">
    <source>
        <dbReference type="ARBA" id="ARBA00022490"/>
    </source>
</evidence>
<accession>A0ABT9P7N1</accession>
<evidence type="ECO:0000313" key="9">
    <source>
        <dbReference type="Proteomes" id="UP001235712"/>
    </source>
</evidence>
<evidence type="ECO:0000256" key="6">
    <source>
        <dbReference type="RuleBase" id="RU003567"/>
    </source>
</evidence>
<keyword evidence="5" id="KW-0720">Serine protease</keyword>
<dbReference type="NCBIfam" id="NF045542">
    <property type="entry name" value="Clp_rel_HeadMat"/>
    <property type="match status" value="1"/>
</dbReference>
<dbReference type="Proteomes" id="UP001235712">
    <property type="component" value="Unassembled WGS sequence"/>
</dbReference>
<comment type="similarity">
    <text evidence="1 6">Belongs to the peptidase S14 family.</text>
</comment>